<dbReference type="RefSeq" id="WP_189115363.1">
    <property type="nucleotide sequence ID" value="NZ_BMQC01000014.1"/>
</dbReference>
<dbReference type="InterPro" id="IPR000073">
    <property type="entry name" value="AB_hydrolase_1"/>
</dbReference>
<evidence type="ECO:0000256" key="1">
    <source>
        <dbReference type="ARBA" id="ARBA00010088"/>
    </source>
</evidence>
<evidence type="ECO:0000259" key="5">
    <source>
        <dbReference type="Pfam" id="PF08386"/>
    </source>
</evidence>
<dbReference type="Pfam" id="PF00561">
    <property type="entry name" value="Abhydrolase_1"/>
    <property type="match status" value="1"/>
</dbReference>
<reference evidence="6" key="2">
    <citation type="submission" date="2020-09" db="EMBL/GenBank/DDBJ databases">
        <authorList>
            <person name="Sun Q."/>
            <person name="Ohkuma M."/>
        </authorList>
    </citation>
    <scope>NUCLEOTIDE SEQUENCE</scope>
    <source>
        <strain evidence="6">JCM 3091</strain>
    </source>
</reference>
<protein>
    <submittedName>
        <fullName evidence="6">Peptidase</fullName>
    </submittedName>
</protein>
<evidence type="ECO:0000313" key="6">
    <source>
        <dbReference type="EMBL" id="GGK38680.1"/>
    </source>
</evidence>
<dbReference type="Pfam" id="PF08386">
    <property type="entry name" value="Abhydrolase_4"/>
    <property type="match status" value="1"/>
</dbReference>
<organism evidence="6 7">
    <name type="scientific">Pilimelia terevasa</name>
    <dbReference type="NCBI Taxonomy" id="53372"/>
    <lineage>
        <taxon>Bacteria</taxon>
        <taxon>Bacillati</taxon>
        <taxon>Actinomycetota</taxon>
        <taxon>Actinomycetes</taxon>
        <taxon>Micromonosporales</taxon>
        <taxon>Micromonosporaceae</taxon>
        <taxon>Pilimelia</taxon>
    </lineage>
</organism>
<sequence>MSVRTQVVAGALCAAVVAALGAGPAVAAPAAGGDRTSAREARRVDRVATPVLRWRACDEPGLAGLECASMAVPLDYDAPAGPTTTLAVSRLRATDQAGRIGSLVLNNGGPGGAARSMPLWGEYFGAQVRRRFDLVGLDPRGIGGSDQVRCFASTAAQQEAARGVDFVVPQRRAQYRAAAAYAAALGRACTGTTSGRAVGAAMSSAQVARDIEVLRRALGDPKLNYFGLSYGSVLGQHYAAMFPDRLRALVVDGVLDARDWRGDRGRGGLPTFVRTGSAAAMVAALDALFDRCRAAGPAACPLVARGNPAAVYAAAGARLHRRPAAVPIGGGAPFLLTDDAFALLAGDGLYGARGEVDLVATFVRDVSVLADPASDAAARAAAQAGVRGYLTGGGSEAAPAADEYDNGREAQMTVVCLDGRHAGDVREWWGPFAEAGRTGGHIGRFWASVDQPCATGTWPARDEDRYTGGFDRHTAAPVLVVGNRWDPVTPLAAARAVARLLPRGRLVASESWGHTAYGWVPCVAGVVDRYLVEGDAPRETACRGRQPFPPAGAARQAPAAPRWAPLLPRWPAAAPAAVAPRHS</sequence>
<dbReference type="Proteomes" id="UP000662200">
    <property type="component" value="Unassembled WGS sequence"/>
</dbReference>
<keyword evidence="2" id="KW-0378">Hydrolase</keyword>
<dbReference type="InterPro" id="IPR051601">
    <property type="entry name" value="Serine_prot/Carboxylest_S33"/>
</dbReference>
<dbReference type="PANTHER" id="PTHR43248">
    <property type="entry name" value="2-SUCCINYL-6-HYDROXY-2,4-CYCLOHEXADIENE-1-CARBOXYLATE SYNTHASE"/>
    <property type="match status" value="1"/>
</dbReference>
<evidence type="ECO:0000256" key="2">
    <source>
        <dbReference type="ARBA" id="ARBA00022801"/>
    </source>
</evidence>
<dbReference type="Gene3D" id="3.40.50.1820">
    <property type="entry name" value="alpha/beta hydrolase"/>
    <property type="match status" value="1"/>
</dbReference>
<proteinExistence type="inferred from homology"/>
<dbReference type="InterPro" id="IPR029058">
    <property type="entry name" value="AB_hydrolase_fold"/>
</dbReference>
<dbReference type="InterPro" id="IPR013595">
    <property type="entry name" value="Pept_S33_TAP-like_C"/>
</dbReference>
<feature type="domain" description="Peptidase S33 tripeptidyl aminopeptidase-like C-terminal" evidence="5">
    <location>
        <begin position="442"/>
        <end position="542"/>
    </location>
</feature>
<feature type="chain" id="PRO_5035205863" evidence="3">
    <location>
        <begin position="28"/>
        <end position="583"/>
    </location>
</feature>
<reference evidence="6" key="1">
    <citation type="journal article" date="2014" name="Int. J. Syst. Evol. Microbiol.">
        <title>Complete genome sequence of Corynebacterium casei LMG S-19264T (=DSM 44701T), isolated from a smear-ripened cheese.</title>
        <authorList>
            <consortium name="US DOE Joint Genome Institute (JGI-PGF)"/>
            <person name="Walter F."/>
            <person name="Albersmeier A."/>
            <person name="Kalinowski J."/>
            <person name="Ruckert C."/>
        </authorList>
    </citation>
    <scope>NUCLEOTIDE SEQUENCE</scope>
    <source>
        <strain evidence="6">JCM 3091</strain>
    </source>
</reference>
<dbReference type="AlphaFoldDB" id="A0A8J3FL70"/>
<evidence type="ECO:0000256" key="3">
    <source>
        <dbReference type="SAM" id="SignalP"/>
    </source>
</evidence>
<name>A0A8J3FL70_9ACTN</name>
<feature type="signal peptide" evidence="3">
    <location>
        <begin position="1"/>
        <end position="27"/>
    </location>
</feature>
<dbReference type="GO" id="GO:0016787">
    <property type="term" value="F:hydrolase activity"/>
    <property type="evidence" value="ECO:0007669"/>
    <property type="project" value="UniProtKB-KW"/>
</dbReference>
<keyword evidence="3" id="KW-0732">Signal</keyword>
<feature type="domain" description="AB hydrolase-1" evidence="4">
    <location>
        <begin position="103"/>
        <end position="254"/>
    </location>
</feature>
<dbReference type="EMBL" id="BMQC01000014">
    <property type="protein sequence ID" value="GGK38680.1"/>
    <property type="molecule type" value="Genomic_DNA"/>
</dbReference>
<gene>
    <name evidence="6" type="ORF">GCM10010124_34350</name>
</gene>
<evidence type="ECO:0000313" key="7">
    <source>
        <dbReference type="Proteomes" id="UP000662200"/>
    </source>
</evidence>
<evidence type="ECO:0000259" key="4">
    <source>
        <dbReference type="Pfam" id="PF00561"/>
    </source>
</evidence>
<dbReference type="SUPFAM" id="SSF53474">
    <property type="entry name" value="alpha/beta-Hydrolases"/>
    <property type="match status" value="1"/>
</dbReference>
<keyword evidence="7" id="KW-1185">Reference proteome</keyword>
<accession>A0A8J3FL70</accession>
<comment type="caution">
    <text evidence="6">The sequence shown here is derived from an EMBL/GenBank/DDBJ whole genome shotgun (WGS) entry which is preliminary data.</text>
</comment>
<dbReference type="PANTHER" id="PTHR43248:SF25">
    <property type="entry name" value="AB HYDROLASE-1 DOMAIN-CONTAINING PROTEIN-RELATED"/>
    <property type="match status" value="1"/>
</dbReference>
<comment type="similarity">
    <text evidence="1">Belongs to the peptidase S33 family.</text>
</comment>